<evidence type="ECO:0008006" key="3">
    <source>
        <dbReference type="Google" id="ProtNLM"/>
    </source>
</evidence>
<reference key="2">
    <citation type="submission" date="2011-04" db="EMBL/GenBank/DDBJ databases">
        <title>Complete sequence of chromosome of Haliscomenobacter hydrossis DSM 1100.</title>
        <authorList>
            <consortium name="US DOE Joint Genome Institute (JGI-PGF)"/>
            <person name="Lucas S."/>
            <person name="Han J."/>
            <person name="Lapidus A."/>
            <person name="Bruce D."/>
            <person name="Goodwin L."/>
            <person name="Pitluck S."/>
            <person name="Peters L."/>
            <person name="Kyrpides N."/>
            <person name="Mavromatis K."/>
            <person name="Ivanova N."/>
            <person name="Ovchinnikova G."/>
            <person name="Pagani I."/>
            <person name="Daligault H."/>
            <person name="Detter J.C."/>
            <person name="Han C."/>
            <person name="Land M."/>
            <person name="Hauser L."/>
            <person name="Markowitz V."/>
            <person name="Cheng J.-F."/>
            <person name="Hugenholtz P."/>
            <person name="Woyke T."/>
            <person name="Wu D."/>
            <person name="Verbarg S."/>
            <person name="Frueling A."/>
            <person name="Brambilla E."/>
            <person name="Klenk H.-P."/>
            <person name="Eisen J.A."/>
        </authorList>
    </citation>
    <scope>NUCLEOTIDE SEQUENCE</scope>
    <source>
        <strain>DSM 1100</strain>
    </source>
</reference>
<dbReference type="EMBL" id="CP002691">
    <property type="protein sequence ID" value="AEE50278.1"/>
    <property type="molecule type" value="Genomic_DNA"/>
</dbReference>
<evidence type="ECO:0000313" key="1">
    <source>
        <dbReference type="EMBL" id="AEE50278.1"/>
    </source>
</evidence>
<name>F4KWC8_HALH1</name>
<dbReference type="STRING" id="760192.Halhy_2403"/>
<keyword evidence="2" id="KW-1185">Reference proteome</keyword>
<dbReference type="Proteomes" id="UP000008461">
    <property type="component" value="Chromosome"/>
</dbReference>
<reference evidence="1 2" key="1">
    <citation type="journal article" date="2011" name="Stand. Genomic Sci.">
        <title>Complete genome sequence of Haliscomenobacter hydrossis type strain (O).</title>
        <authorList>
            <consortium name="US DOE Joint Genome Institute (JGI-PGF)"/>
            <person name="Daligault H."/>
            <person name="Lapidus A."/>
            <person name="Zeytun A."/>
            <person name="Nolan M."/>
            <person name="Lucas S."/>
            <person name="Del Rio T.G."/>
            <person name="Tice H."/>
            <person name="Cheng J.F."/>
            <person name="Tapia R."/>
            <person name="Han C."/>
            <person name="Goodwin L."/>
            <person name="Pitluck S."/>
            <person name="Liolios K."/>
            <person name="Pagani I."/>
            <person name="Ivanova N."/>
            <person name="Huntemann M."/>
            <person name="Mavromatis K."/>
            <person name="Mikhailova N."/>
            <person name="Pati A."/>
            <person name="Chen A."/>
            <person name="Palaniappan K."/>
            <person name="Land M."/>
            <person name="Hauser L."/>
            <person name="Brambilla E.M."/>
            <person name="Rohde M."/>
            <person name="Verbarg S."/>
            <person name="Goker M."/>
            <person name="Bristow J."/>
            <person name="Eisen J.A."/>
            <person name="Markowitz V."/>
            <person name="Hugenholtz P."/>
            <person name="Kyrpides N.C."/>
            <person name="Klenk H.P."/>
            <person name="Woyke T."/>
        </authorList>
    </citation>
    <scope>NUCLEOTIDE SEQUENCE [LARGE SCALE GENOMIC DNA]</scope>
    <source>
        <strain evidence="2">ATCC 27775 / DSM 1100 / LMG 10767 / O</strain>
    </source>
</reference>
<organism evidence="1 2">
    <name type="scientific">Haliscomenobacter hydrossis (strain ATCC 27775 / DSM 1100 / LMG 10767 / O)</name>
    <dbReference type="NCBI Taxonomy" id="760192"/>
    <lineage>
        <taxon>Bacteria</taxon>
        <taxon>Pseudomonadati</taxon>
        <taxon>Bacteroidota</taxon>
        <taxon>Saprospiria</taxon>
        <taxon>Saprospirales</taxon>
        <taxon>Haliscomenobacteraceae</taxon>
        <taxon>Haliscomenobacter</taxon>
    </lineage>
</organism>
<dbReference type="KEGG" id="hhy:Halhy_2403"/>
<dbReference type="HOGENOM" id="CLU_1188621_0_0_10"/>
<gene>
    <name evidence="1" type="ordered locus">Halhy_2403</name>
</gene>
<protein>
    <recommendedName>
        <fullName evidence="3">Outer membrane protein beta-barrel domain-containing protein</fullName>
    </recommendedName>
</protein>
<proteinExistence type="predicted"/>
<dbReference type="OrthoDB" id="9844426at2"/>
<dbReference type="AlphaFoldDB" id="F4KWC8"/>
<accession>F4KWC8</accession>
<sequence length="233" mass="25639">MTQRKKGGLLTLFALLLGLNVGYAQGLLDLSVGSSQQDRFFTNIAYRLQLSSRLRIGAELQLASTQYRFIDAKPITEGYASTLSLPISWQLYQNERIDLHFFFRPGVRFQGIIDPDDNDVRDEVLNSTAILLDPGLMVSIKATDRLRFQSGVSFPTLFQVQPSALFENNSTAIHANVAYQVSKRSALFAKTLMGPAVGASGDSQKFVWSAQAGLRLSLGTPGKGNVLLMEPSY</sequence>
<evidence type="ECO:0000313" key="2">
    <source>
        <dbReference type="Proteomes" id="UP000008461"/>
    </source>
</evidence>
<dbReference type="RefSeq" id="WP_013764827.1">
    <property type="nucleotide sequence ID" value="NC_015510.1"/>
</dbReference>